<keyword evidence="2" id="KW-0614">Plasmid</keyword>
<keyword evidence="3" id="KW-1185">Reference proteome</keyword>
<organism evidence="2 3">
    <name type="scientific">Gloeothece verrucosa (strain PCC 7822)</name>
    <name type="common">Cyanothece sp. (strain PCC 7822)</name>
    <dbReference type="NCBI Taxonomy" id="497965"/>
    <lineage>
        <taxon>Bacteria</taxon>
        <taxon>Bacillati</taxon>
        <taxon>Cyanobacteriota</taxon>
        <taxon>Cyanophyceae</taxon>
        <taxon>Oscillatoriophycideae</taxon>
        <taxon>Chroococcales</taxon>
        <taxon>Aphanothecaceae</taxon>
        <taxon>Gloeothece</taxon>
        <taxon>Gloeothece verrucosa</taxon>
    </lineage>
</organism>
<proteinExistence type="predicted"/>
<name>E0UMP5_GLOV7</name>
<evidence type="ECO:0000313" key="2">
    <source>
        <dbReference type="EMBL" id="ADN18225.1"/>
    </source>
</evidence>
<reference evidence="3" key="1">
    <citation type="journal article" date="2011" name="MBio">
        <title>Novel metabolic attributes of the genus Cyanothece, comprising a group of unicellular nitrogen-fixing Cyanobacteria.</title>
        <authorList>
            <person name="Bandyopadhyay A."/>
            <person name="Elvitigala T."/>
            <person name="Welsh E."/>
            <person name="Stockel J."/>
            <person name="Liberton M."/>
            <person name="Min H."/>
            <person name="Sherman L.A."/>
            <person name="Pakrasi H.B."/>
        </authorList>
    </citation>
    <scope>NUCLEOTIDE SEQUENCE [LARGE SCALE GENOMIC DNA]</scope>
    <source>
        <strain evidence="3">PCC 7822</strain>
        <plasmid evidence="3">Cy782202</plasmid>
    </source>
</reference>
<sequence length="138" mass="15588">MAMKNGKFSSSVSVSLRYQAEPDTEDGVIINYIQQMSQKVSTPYKRTTILECWKNHWLPYAYEENGSKTPEQLRQLAIDCAEQLRAHAQKLEQRYGCSLPSPSPITPSTPSTNRVSQPEQVSLPSEVKPLINSLDFNL</sequence>
<evidence type="ECO:0000256" key="1">
    <source>
        <dbReference type="SAM" id="MobiDB-lite"/>
    </source>
</evidence>
<gene>
    <name evidence="2" type="ordered locus">Cyan7822_6441</name>
</gene>
<protein>
    <submittedName>
        <fullName evidence="2">Uncharacterized protein</fullName>
    </submittedName>
</protein>
<feature type="compositionally biased region" description="Polar residues" evidence="1">
    <location>
        <begin position="113"/>
        <end position="123"/>
    </location>
</feature>
<geneLocation type="plasmid" evidence="2 3">
    <name>Cy782202</name>
</geneLocation>
<dbReference type="EMBL" id="CP002200">
    <property type="protein sequence ID" value="ADN18225.1"/>
    <property type="molecule type" value="Genomic_DNA"/>
</dbReference>
<dbReference type="Proteomes" id="UP000008206">
    <property type="component" value="Plasmid Cy782202"/>
</dbReference>
<evidence type="ECO:0000313" key="3">
    <source>
        <dbReference type="Proteomes" id="UP000008206"/>
    </source>
</evidence>
<dbReference type="HOGENOM" id="CLU_1851827_0_0_3"/>
<dbReference type="KEGG" id="cyj:Cyan7822_6441"/>
<accession>E0UMP5</accession>
<dbReference type="AlphaFoldDB" id="E0UMP5"/>
<feature type="region of interest" description="Disordered" evidence="1">
    <location>
        <begin position="95"/>
        <end position="124"/>
    </location>
</feature>